<name>A0A1T4L0L7_9BACT</name>
<gene>
    <name evidence="1" type="ORF">SAMN02745202_00264</name>
</gene>
<dbReference type="STRING" id="28136.SAMN02745202_00264"/>
<evidence type="ECO:0000313" key="2">
    <source>
        <dbReference type="Proteomes" id="UP000190065"/>
    </source>
</evidence>
<dbReference type="Proteomes" id="UP000190065">
    <property type="component" value="Unassembled WGS sequence"/>
</dbReference>
<dbReference type="AlphaFoldDB" id="A0A1T4L0L7"/>
<dbReference type="RefSeq" id="WP_078805416.1">
    <property type="nucleotide sequence ID" value="NZ_FUXK01000002.1"/>
</dbReference>
<protein>
    <recommendedName>
        <fullName evidence="3">Tetratricopeptide repeat-containing protein</fullName>
    </recommendedName>
</protein>
<sequence length="278" mass="32463">MNLRHLIEHPEQMDRETLYDLRSFIALHPFYQTARILLLLNLYILHDATFDEELRTAAIYVTDRRILFNMIEAAHYKIHAEKPTNAQKVQTPTNDVQEDRTEKLIDSFLNTLPQDEDNDIKEAHKKPTQKDATVDYVAYLMNIEDEQDAEFQQKQLSDRTSALIDHFMEDGGFNLKTEEDEGDVSEENHLTGSTNQNLIEEKVTTPPAKMPTSSREEISKGEESYFTETLSRIYIKQGRYEKALEIITQLNLNIPKKNAYFADQIRFLEKLIINNKHK</sequence>
<accession>A0A1T4L0L7</accession>
<proteinExistence type="predicted"/>
<organism evidence="1 2">
    <name type="scientific">Segatella oulorum</name>
    <dbReference type="NCBI Taxonomy" id="28136"/>
    <lineage>
        <taxon>Bacteria</taxon>
        <taxon>Pseudomonadati</taxon>
        <taxon>Bacteroidota</taxon>
        <taxon>Bacteroidia</taxon>
        <taxon>Bacteroidales</taxon>
        <taxon>Prevotellaceae</taxon>
        <taxon>Segatella</taxon>
    </lineage>
</organism>
<reference evidence="1 2" key="1">
    <citation type="submission" date="2017-02" db="EMBL/GenBank/DDBJ databases">
        <authorList>
            <person name="Peterson S.W."/>
        </authorList>
    </citation>
    <scope>NUCLEOTIDE SEQUENCE [LARGE SCALE GENOMIC DNA]</scope>
    <source>
        <strain evidence="1 2">ATCC 43324</strain>
    </source>
</reference>
<dbReference type="EMBL" id="FUXK01000002">
    <property type="protein sequence ID" value="SJZ48226.1"/>
    <property type="molecule type" value="Genomic_DNA"/>
</dbReference>
<evidence type="ECO:0000313" key="1">
    <source>
        <dbReference type="EMBL" id="SJZ48226.1"/>
    </source>
</evidence>
<evidence type="ECO:0008006" key="3">
    <source>
        <dbReference type="Google" id="ProtNLM"/>
    </source>
</evidence>